<dbReference type="InterPro" id="IPR036986">
    <property type="entry name" value="S4_RNA-bd_sf"/>
</dbReference>
<dbReference type="AlphaFoldDB" id="A0A4R5KGH0"/>
<gene>
    <name evidence="2" type="primary">yaaA</name>
    <name evidence="2" type="ORF">E1757_23275</name>
</gene>
<dbReference type="GO" id="GO:0003723">
    <property type="term" value="F:RNA binding"/>
    <property type="evidence" value="ECO:0007669"/>
    <property type="project" value="UniProtKB-KW"/>
</dbReference>
<dbReference type="InterPro" id="IPR014330">
    <property type="entry name" value="RNA-bd_S4-rel_YaaA"/>
</dbReference>
<proteinExistence type="predicted"/>
<dbReference type="PROSITE" id="PS50889">
    <property type="entry name" value="S4"/>
    <property type="match status" value="1"/>
</dbReference>
<reference evidence="2 3" key="1">
    <citation type="submission" date="2019-03" db="EMBL/GenBank/DDBJ databases">
        <title>This is whole genome sequence of Paenibacillus sp MS74 strain.</title>
        <authorList>
            <person name="Trinh H.N."/>
        </authorList>
    </citation>
    <scope>NUCLEOTIDE SEQUENCE [LARGE SCALE GENOMIC DNA]</scope>
    <source>
        <strain evidence="2 3">MS74</strain>
    </source>
</reference>
<dbReference type="NCBIfam" id="TIGR02988">
    <property type="entry name" value="YaaA_near_RecF"/>
    <property type="match status" value="1"/>
</dbReference>
<dbReference type="Gene3D" id="3.10.290.10">
    <property type="entry name" value="RNA-binding S4 domain"/>
    <property type="match status" value="1"/>
</dbReference>
<dbReference type="Pfam" id="PF13275">
    <property type="entry name" value="S4_2"/>
    <property type="match status" value="1"/>
</dbReference>
<keyword evidence="1" id="KW-0694">RNA-binding</keyword>
<dbReference type="SUPFAM" id="SSF55174">
    <property type="entry name" value="Alpha-L RNA-binding motif"/>
    <property type="match status" value="1"/>
</dbReference>
<sequence length="71" mass="7966">MKTVTIHTDYITLGQFLKLADCISTGGQAKSFLQETEIYVNGEPENRRGKKLVHHDRVSVKGCGEFQVVRS</sequence>
<comment type="caution">
    <text evidence="2">The sequence shown here is derived from an EMBL/GenBank/DDBJ whole genome shotgun (WGS) entry which is preliminary data.</text>
</comment>
<evidence type="ECO:0000313" key="2">
    <source>
        <dbReference type="EMBL" id="TDF94519.1"/>
    </source>
</evidence>
<evidence type="ECO:0000313" key="3">
    <source>
        <dbReference type="Proteomes" id="UP000295636"/>
    </source>
</evidence>
<keyword evidence="3" id="KW-1185">Reference proteome</keyword>
<dbReference type="RefSeq" id="WP_133232997.1">
    <property type="nucleotide sequence ID" value="NZ_SMRT01000013.1"/>
</dbReference>
<organism evidence="2 3">
    <name type="scientific">Paenibacillus piri</name>
    <dbReference type="NCBI Taxonomy" id="2547395"/>
    <lineage>
        <taxon>Bacteria</taxon>
        <taxon>Bacillati</taxon>
        <taxon>Bacillota</taxon>
        <taxon>Bacilli</taxon>
        <taxon>Bacillales</taxon>
        <taxon>Paenibacillaceae</taxon>
        <taxon>Paenibacillus</taxon>
    </lineage>
</organism>
<dbReference type="EMBL" id="SMRT01000013">
    <property type="protein sequence ID" value="TDF94519.1"/>
    <property type="molecule type" value="Genomic_DNA"/>
</dbReference>
<dbReference type="Proteomes" id="UP000295636">
    <property type="component" value="Unassembled WGS sequence"/>
</dbReference>
<name>A0A4R5KGH0_9BACL</name>
<accession>A0A4R5KGH0</accession>
<evidence type="ECO:0000256" key="1">
    <source>
        <dbReference type="PROSITE-ProRule" id="PRU00182"/>
    </source>
</evidence>
<protein>
    <submittedName>
        <fullName evidence="2">S4 domain-containing protein YaaA</fullName>
    </submittedName>
</protein>
<dbReference type="OrthoDB" id="9811532at2"/>